<accession>A0A8K0K5J8</accession>
<name>A0A8K0K5J8_LADFU</name>
<sequence length="178" mass="21100">MMRVLKKLQYDDHQQSECVLRNLTGLDFSSPFRLYTFGVMKRLIRLWVENGSKKCRLRTVSIELISKRLASIKKHVPNEFPRKPRILKYFKFWKASEFRAFLFSAIYILCSDLSSRSSWRSFANNLLHRFVEDIPKLYGELLLIYNFHNLLHLSNDVANFGCLDQFSAFPFENCMSKI</sequence>
<evidence type="ECO:0000313" key="1">
    <source>
        <dbReference type="EMBL" id="KAG8228767.1"/>
    </source>
</evidence>
<reference evidence="1" key="2">
    <citation type="submission" date="2017-10" db="EMBL/GenBank/DDBJ databases">
        <title>Ladona fulva Genome sequencing and assembly.</title>
        <authorList>
            <person name="Murali S."/>
            <person name="Richards S."/>
            <person name="Bandaranaike D."/>
            <person name="Bellair M."/>
            <person name="Blankenburg K."/>
            <person name="Chao H."/>
            <person name="Dinh H."/>
            <person name="Doddapaneni H."/>
            <person name="Dugan-Rocha S."/>
            <person name="Elkadiri S."/>
            <person name="Gnanaolivu R."/>
            <person name="Hernandez B."/>
            <person name="Skinner E."/>
            <person name="Javaid M."/>
            <person name="Lee S."/>
            <person name="Li M."/>
            <person name="Ming W."/>
            <person name="Munidasa M."/>
            <person name="Muniz J."/>
            <person name="Nguyen L."/>
            <person name="Hughes D."/>
            <person name="Osuji N."/>
            <person name="Pu L.-L."/>
            <person name="Puazo M."/>
            <person name="Qu C."/>
            <person name="Quiroz J."/>
            <person name="Raj R."/>
            <person name="Weissenberger G."/>
            <person name="Xin Y."/>
            <person name="Zou X."/>
            <person name="Han Y."/>
            <person name="Worley K."/>
            <person name="Muzny D."/>
            <person name="Gibbs R."/>
        </authorList>
    </citation>
    <scope>NUCLEOTIDE SEQUENCE</scope>
    <source>
        <strain evidence="1">Sampled in the wild</strain>
    </source>
</reference>
<dbReference type="EMBL" id="KZ308388">
    <property type="protein sequence ID" value="KAG8228767.1"/>
    <property type="molecule type" value="Genomic_DNA"/>
</dbReference>
<protein>
    <submittedName>
        <fullName evidence="1">Uncharacterized protein</fullName>
    </submittedName>
</protein>
<reference evidence="1" key="1">
    <citation type="submission" date="2013-04" db="EMBL/GenBank/DDBJ databases">
        <authorList>
            <person name="Qu J."/>
            <person name="Murali S.C."/>
            <person name="Bandaranaike D."/>
            <person name="Bellair M."/>
            <person name="Blankenburg K."/>
            <person name="Chao H."/>
            <person name="Dinh H."/>
            <person name="Doddapaneni H."/>
            <person name="Downs B."/>
            <person name="Dugan-Rocha S."/>
            <person name="Elkadiri S."/>
            <person name="Gnanaolivu R.D."/>
            <person name="Hernandez B."/>
            <person name="Javaid M."/>
            <person name="Jayaseelan J.C."/>
            <person name="Lee S."/>
            <person name="Li M."/>
            <person name="Ming W."/>
            <person name="Munidasa M."/>
            <person name="Muniz J."/>
            <person name="Nguyen L."/>
            <person name="Ongeri F."/>
            <person name="Osuji N."/>
            <person name="Pu L.-L."/>
            <person name="Puazo M."/>
            <person name="Qu C."/>
            <person name="Quiroz J."/>
            <person name="Raj R."/>
            <person name="Weissenberger G."/>
            <person name="Xin Y."/>
            <person name="Zou X."/>
            <person name="Han Y."/>
            <person name="Richards S."/>
            <person name="Worley K."/>
            <person name="Muzny D."/>
            <person name="Gibbs R."/>
        </authorList>
    </citation>
    <scope>NUCLEOTIDE SEQUENCE</scope>
    <source>
        <strain evidence="1">Sampled in the wild</strain>
    </source>
</reference>
<dbReference type="Proteomes" id="UP000792457">
    <property type="component" value="Unassembled WGS sequence"/>
</dbReference>
<organism evidence="1 2">
    <name type="scientific">Ladona fulva</name>
    <name type="common">Scarce chaser dragonfly</name>
    <name type="synonym">Libellula fulva</name>
    <dbReference type="NCBI Taxonomy" id="123851"/>
    <lineage>
        <taxon>Eukaryota</taxon>
        <taxon>Metazoa</taxon>
        <taxon>Ecdysozoa</taxon>
        <taxon>Arthropoda</taxon>
        <taxon>Hexapoda</taxon>
        <taxon>Insecta</taxon>
        <taxon>Pterygota</taxon>
        <taxon>Palaeoptera</taxon>
        <taxon>Odonata</taxon>
        <taxon>Epiprocta</taxon>
        <taxon>Anisoptera</taxon>
        <taxon>Libelluloidea</taxon>
        <taxon>Libellulidae</taxon>
        <taxon>Ladona</taxon>
    </lineage>
</organism>
<keyword evidence="2" id="KW-1185">Reference proteome</keyword>
<dbReference type="PANTHER" id="PTHR33053">
    <property type="entry name" value="PROTEIN, PUTATIVE-RELATED"/>
    <property type="match status" value="1"/>
</dbReference>
<proteinExistence type="predicted"/>
<gene>
    <name evidence="1" type="ORF">J437_LFUL007760</name>
</gene>
<comment type="caution">
    <text evidence="1">The sequence shown here is derived from an EMBL/GenBank/DDBJ whole genome shotgun (WGS) entry which is preliminary data.</text>
</comment>
<evidence type="ECO:0000313" key="2">
    <source>
        <dbReference type="Proteomes" id="UP000792457"/>
    </source>
</evidence>
<dbReference type="OrthoDB" id="7758130at2759"/>
<dbReference type="AlphaFoldDB" id="A0A8K0K5J8"/>